<evidence type="ECO:0008006" key="2">
    <source>
        <dbReference type="Google" id="ProtNLM"/>
    </source>
</evidence>
<organism evidence="1">
    <name type="scientific">bioreactor metagenome</name>
    <dbReference type="NCBI Taxonomy" id="1076179"/>
    <lineage>
        <taxon>unclassified sequences</taxon>
        <taxon>metagenomes</taxon>
        <taxon>ecological metagenomes</taxon>
    </lineage>
</organism>
<protein>
    <recommendedName>
        <fullName evidence="2">Peptidase M6-like domain-containing protein</fullName>
    </recommendedName>
</protein>
<dbReference type="AlphaFoldDB" id="A0A644WHK2"/>
<gene>
    <name evidence="1" type="ORF">SDC9_49200</name>
</gene>
<comment type="caution">
    <text evidence="1">The sequence shown here is derived from an EMBL/GenBank/DDBJ whole genome shotgun (WGS) entry which is preliminary data.</text>
</comment>
<proteinExistence type="predicted"/>
<evidence type="ECO:0000313" key="1">
    <source>
        <dbReference type="EMBL" id="MPM02941.1"/>
    </source>
</evidence>
<name>A0A644WHK2_9ZZZZ</name>
<dbReference type="EMBL" id="VSSQ01000910">
    <property type="protein sequence ID" value="MPM02941.1"/>
    <property type="molecule type" value="Genomic_DNA"/>
</dbReference>
<sequence>MKQFLFVLLVLAISATLQAKASNGYKEGDTLNFWTPSYIDWPSLQHVPQRNLTAVCKKAGDHCYVFVEKGIPQPAQSEINKVVSDFDTHFYDSLTFRYGPVPDAFDHDSRIFILVMKEPSWGGYYDPGQQMSDSLINALWNKRSNEREVIYVSESSFSGVTEIVAHEFGHLLHWQQDHSPEPADNPVRYWEEAWVDEGFSTFAAIYLTENIFEKDVADSRTFFVSNPDIPLIYFSNYNQVKLFMLYMFEHFGGWDYITHLIRNQADGIAGVESTLKQLGYSESFDDAFEQWIIANYVDNPSFGNGKYAYRHYNFQPCKVSAAYTTLPKQKAEAKVRPYAADYITFTAGKKSKPFSIRFEGQKDSRFRTAFILMNSKDNSIADIVTVKPDAQNTALFKADGFGKQYDRVVMAVMCVDASVSEKGLVSYSYITEK</sequence>
<accession>A0A644WHK2</accession>
<reference evidence="1" key="1">
    <citation type="submission" date="2019-08" db="EMBL/GenBank/DDBJ databases">
        <authorList>
            <person name="Kucharzyk K."/>
            <person name="Murdoch R.W."/>
            <person name="Higgins S."/>
            <person name="Loffler F."/>
        </authorList>
    </citation>
    <scope>NUCLEOTIDE SEQUENCE</scope>
</reference>